<dbReference type="EMBL" id="NKYE01000002">
    <property type="protein sequence ID" value="OZM74267.1"/>
    <property type="molecule type" value="Genomic_DNA"/>
</dbReference>
<keyword evidence="2" id="KW-0808">Transferase</keyword>
<dbReference type="InterPro" id="IPR029063">
    <property type="entry name" value="SAM-dependent_MTases_sf"/>
</dbReference>
<dbReference type="RefSeq" id="WP_094861163.1">
    <property type="nucleotide sequence ID" value="NZ_NKYE01000002.1"/>
</dbReference>
<name>A0A263D9P7_9PSEU</name>
<feature type="domain" description="Methyltransferase type 11" evidence="1">
    <location>
        <begin position="53"/>
        <end position="148"/>
    </location>
</feature>
<accession>A0A263D9P7</accession>
<dbReference type="AlphaFoldDB" id="A0A263D9P7"/>
<sequence>MGTSISTLLDRTFGHPRGLLGRIGGSLMARGNGATELHVVEVARPGAEETVLVLGPGPGVGLLAAARRSGTVVGVDPSAEMVARCRERCAAAGRAGVELRTGSAAATGQASGSVDVLLSVNNVQLWTDRNAGFTEAFRVLGPGGRLVLSAHERWLPVSRHELAREAEAAGFTRLQTWVWDPPGRGAGRAAQLRAYRD</sequence>
<reference evidence="2 3" key="1">
    <citation type="submission" date="2017-07" db="EMBL/GenBank/DDBJ databases">
        <title>Amycolatopsis antarcticus sp. nov., isolated from the surface of an Antarcticus brown macroalga.</title>
        <authorList>
            <person name="Wang J."/>
            <person name="Leiva S."/>
            <person name="Huang J."/>
            <person name="Huang Y."/>
        </authorList>
    </citation>
    <scope>NUCLEOTIDE SEQUENCE [LARGE SCALE GENOMIC DNA]</scope>
    <source>
        <strain evidence="2 3">AU-G6</strain>
    </source>
</reference>
<dbReference type="PANTHER" id="PTHR42912:SF95">
    <property type="entry name" value="METHYLTRANSFERASE TYPE 11 DOMAIN-CONTAINING PROTEIN"/>
    <property type="match status" value="1"/>
</dbReference>
<evidence type="ECO:0000313" key="3">
    <source>
        <dbReference type="Proteomes" id="UP000242444"/>
    </source>
</evidence>
<dbReference type="CDD" id="cd02440">
    <property type="entry name" value="AdoMet_MTases"/>
    <property type="match status" value="1"/>
</dbReference>
<dbReference type="InParanoid" id="A0A263D9P7"/>
<dbReference type="InterPro" id="IPR013216">
    <property type="entry name" value="Methyltransf_11"/>
</dbReference>
<keyword evidence="3" id="KW-1185">Reference proteome</keyword>
<dbReference type="PANTHER" id="PTHR42912">
    <property type="entry name" value="METHYLTRANSFERASE"/>
    <property type="match status" value="1"/>
</dbReference>
<dbReference type="GO" id="GO:0008757">
    <property type="term" value="F:S-adenosylmethionine-dependent methyltransferase activity"/>
    <property type="evidence" value="ECO:0007669"/>
    <property type="project" value="InterPro"/>
</dbReference>
<dbReference type="GO" id="GO:0032259">
    <property type="term" value="P:methylation"/>
    <property type="evidence" value="ECO:0007669"/>
    <property type="project" value="UniProtKB-KW"/>
</dbReference>
<dbReference type="OrthoDB" id="9805171at2"/>
<proteinExistence type="predicted"/>
<protein>
    <submittedName>
        <fullName evidence="2">SAM-dependent methyltransferase</fullName>
    </submittedName>
</protein>
<evidence type="ECO:0000313" key="2">
    <source>
        <dbReference type="EMBL" id="OZM74267.1"/>
    </source>
</evidence>
<organism evidence="2 3">
    <name type="scientific">Amycolatopsis antarctica</name>
    <dbReference type="NCBI Taxonomy" id="1854586"/>
    <lineage>
        <taxon>Bacteria</taxon>
        <taxon>Bacillati</taxon>
        <taxon>Actinomycetota</taxon>
        <taxon>Actinomycetes</taxon>
        <taxon>Pseudonocardiales</taxon>
        <taxon>Pseudonocardiaceae</taxon>
        <taxon>Amycolatopsis</taxon>
    </lineage>
</organism>
<dbReference type="Gene3D" id="3.40.50.150">
    <property type="entry name" value="Vaccinia Virus protein VP39"/>
    <property type="match status" value="1"/>
</dbReference>
<gene>
    <name evidence="2" type="ORF">CFN78_03740</name>
</gene>
<keyword evidence="2" id="KW-0489">Methyltransferase</keyword>
<dbReference type="Proteomes" id="UP000242444">
    <property type="component" value="Unassembled WGS sequence"/>
</dbReference>
<dbReference type="Pfam" id="PF08241">
    <property type="entry name" value="Methyltransf_11"/>
    <property type="match status" value="1"/>
</dbReference>
<dbReference type="SUPFAM" id="SSF53335">
    <property type="entry name" value="S-adenosyl-L-methionine-dependent methyltransferases"/>
    <property type="match status" value="1"/>
</dbReference>
<evidence type="ECO:0000259" key="1">
    <source>
        <dbReference type="Pfam" id="PF08241"/>
    </source>
</evidence>
<dbReference type="InterPro" id="IPR050508">
    <property type="entry name" value="Methyltransf_Superfamily"/>
</dbReference>
<comment type="caution">
    <text evidence="2">The sequence shown here is derived from an EMBL/GenBank/DDBJ whole genome shotgun (WGS) entry which is preliminary data.</text>
</comment>